<reference evidence="1" key="1">
    <citation type="submission" date="2021-06" db="EMBL/GenBank/DDBJ databases">
        <authorList>
            <person name="Hodson N. C."/>
            <person name="Mongue J. A."/>
            <person name="Jaron S. K."/>
        </authorList>
    </citation>
    <scope>NUCLEOTIDE SEQUENCE</scope>
</reference>
<dbReference type="Proteomes" id="UP000708208">
    <property type="component" value="Unassembled WGS sequence"/>
</dbReference>
<sequence>MSYVLVFQNPGDHDMMTDSETEWSAGEWSDESVSMLTNCDMVRFLESPELDFSEMVERRKDQYPRETC</sequence>
<dbReference type="AlphaFoldDB" id="A0A8J2K304"/>
<name>A0A8J2K304_9HEXA</name>
<protein>
    <submittedName>
        <fullName evidence="1">Uncharacterized protein</fullName>
    </submittedName>
</protein>
<proteinExistence type="predicted"/>
<evidence type="ECO:0000313" key="1">
    <source>
        <dbReference type="EMBL" id="CAG7731910.1"/>
    </source>
</evidence>
<comment type="caution">
    <text evidence="1">The sequence shown here is derived from an EMBL/GenBank/DDBJ whole genome shotgun (WGS) entry which is preliminary data.</text>
</comment>
<keyword evidence="2" id="KW-1185">Reference proteome</keyword>
<organism evidence="1 2">
    <name type="scientific">Allacma fusca</name>
    <dbReference type="NCBI Taxonomy" id="39272"/>
    <lineage>
        <taxon>Eukaryota</taxon>
        <taxon>Metazoa</taxon>
        <taxon>Ecdysozoa</taxon>
        <taxon>Arthropoda</taxon>
        <taxon>Hexapoda</taxon>
        <taxon>Collembola</taxon>
        <taxon>Symphypleona</taxon>
        <taxon>Sminthuridae</taxon>
        <taxon>Allacma</taxon>
    </lineage>
</organism>
<evidence type="ECO:0000313" key="2">
    <source>
        <dbReference type="Proteomes" id="UP000708208"/>
    </source>
</evidence>
<dbReference type="EMBL" id="CAJVCH010221311">
    <property type="protein sequence ID" value="CAG7731910.1"/>
    <property type="molecule type" value="Genomic_DNA"/>
</dbReference>
<accession>A0A8J2K304</accession>
<gene>
    <name evidence="1" type="ORF">AFUS01_LOCUS20466</name>
</gene>